<keyword evidence="2" id="KW-0472">Membrane</keyword>
<keyword evidence="4" id="KW-1185">Reference proteome</keyword>
<evidence type="ECO:0000313" key="4">
    <source>
        <dbReference type="Proteomes" id="UP000005038"/>
    </source>
</evidence>
<dbReference type="EMBL" id="BAFB01000170">
    <property type="protein sequence ID" value="GAB35540.1"/>
    <property type="molecule type" value="Genomic_DNA"/>
</dbReference>
<feature type="compositionally biased region" description="Low complexity" evidence="1">
    <location>
        <begin position="501"/>
        <end position="515"/>
    </location>
</feature>
<protein>
    <submittedName>
        <fullName evidence="3">Uncharacterized protein</fullName>
    </submittedName>
</protein>
<proteinExistence type="predicted"/>
<dbReference type="Proteomes" id="UP000005038">
    <property type="component" value="Unassembled WGS sequence"/>
</dbReference>
<feature type="compositionally biased region" description="Basic residues" evidence="1">
    <location>
        <begin position="265"/>
        <end position="282"/>
    </location>
</feature>
<feature type="compositionally biased region" description="Low complexity" evidence="1">
    <location>
        <begin position="289"/>
        <end position="300"/>
    </location>
</feature>
<feature type="compositionally biased region" description="Basic and acidic residues" evidence="1">
    <location>
        <begin position="28"/>
        <end position="47"/>
    </location>
</feature>
<keyword evidence="2" id="KW-1133">Transmembrane helix</keyword>
<sequence>MAKQPGSPSGGSGDSAAESRPISVSELLARRDAAIADEEREKRAEGRGRRRAGRDGSVSVSELTGEIPRITDAPTSPTTSDAAEHFPRSSSPVPRRASDSRPLQDSADPAGSTTGFDRSVYDAPPQTRDFNAAAVAERVSRTEPTSGVRPSPPAPRTPDTADDEHANAVTGIIPIVGGDDVHGGDLEGGDLQGGDPRDEDVRLVEADDLVGVELDAPPARPGRFADVIDDDFDAYRSFSEYDDDDTDAKRRKRSTARDARGGDKPRKKRGWFARKAAKRKAAKREADTTEAATTGTGTTENRFDEPRSDLGSDSRVGNVETPGAQTPGAQTPDPQTPGDRKSDDQVHTAVARTPAAGVADSGDAAPLADDRHDEPGEGRRAAELEETTAMEIVEDTLDVTPAADRIGETAPHSYAYSAFDPHPDRDDTASDDAAADDTAAGNTAADDTVAGNVDVEDSAATVDATAHENAETSTPAAKASADTESADAPAGTREADRGATEKAAPADSAAAKTGSAERSPAKAWLLVIGEAILGLAVGVGLFWGFTELWRWNVYFALVLAVLVIFGIVSFTHAVRHSRDLFTTLLALGVGLIVTIGPLVLLAT</sequence>
<accession>H5TPY2</accession>
<dbReference type="STRING" id="1108044.GOOTI_170_00060"/>
<name>H5TPY2_GORO1</name>
<feature type="transmembrane region" description="Helical" evidence="2">
    <location>
        <begin position="580"/>
        <end position="602"/>
    </location>
</feature>
<reference evidence="3" key="1">
    <citation type="submission" date="2012-02" db="EMBL/GenBank/DDBJ databases">
        <title>Whole genome shotgun sequence of Gordonia otitidis NBRC 100426.</title>
        <authorList>
            <person name="Yoshida I."/>
            <person name="Hosoyama A."/>
            <person name="Tsuchikane K."/>
            <person name="Katsumata H."/>
            <person name="Yamazaki S."/>
            <person name="Fujita N."/>
        </authorList>
    </citation>
    <scope>NUCLEOTIDE SEQUENCE [LARGE SCALE GENOMIC DNA]</scope>
    <source>
        <strain evidence="3">NBRC 100426</strain>
    </source>
</reference>
<comment type="caution">
    <text evidence="3">The sequence shown here is derived from an EMBL/GenBank/DDBJ whole genome shotgun (WGS) entry which is preliminary data.</text>
</comment>
<feature type="region of interest" description="Disordered" evidence="1">
    <location>
        <begin position="406"/>
        <end position="515"/>
    </location>
</feature>
<evidence type="ECO:0000256" key="2">
    <source>
        <dbReference type="SAM" id="Phobius"/>
    </source>
</evidence>
<feature type="region of interest" description="Disordered" evidence="1">
    <location>
        <begin position="1"/>
        <end position="199"/>
    </location>
</feature>
<keyword evidence="2" id="KW-0812">Transmembrane</keyword>
<feature type="region of interest" description="Disordered" evidence="1">
    <location>
        <begin position="237"/>
        <end position="389"/>
    </location>
</feature>
<feature type="transmembrane region" description="Helical" evidence="2">
    <location>
        <begin position="523"/>
        <end position="546"/>
    </location>
</feature>
<dbReference type="RefSeq" id="WP_007239752.1">
    <property type="nucleotide sequence ID" value="NZ_BAFB01000170.1"/>
</dbReference>
<dbReference type="AlphaFoldDB" id="H5TPY2"/>
<feature type="compositionally biased region" description="Low complexity" evidence="1">
    <location>
        <begin position="436"/>
        <end position="450"/>
    </location>
</feature>
<feature type="transmembrane region" description="Helical" evidence="2">
    <location>
        <begin position="553"/>
        <end position="574"/>
    </location>
</feature>
<feature type="compositionally biased region" description="Polar residues" evidence="1">
    <location>
        <begin position="323"/>
        <end position="333"/>
    </location>
</feature>
<gene>
    <name evidence="3" type="ORF">GOOTI_170_00060</name>
</gene>
<feature type="compositionally biased region" description="Basic and acidic residues" evidence="1">
    <location>
        <begin position="255"/>
        <end position="264"/>
    </location>
</feature>
<organism evidence="3 4">
    <name type="scientific">Gordonia otitidis (strain DSM 44809 / CCUG 52243 / JCM 12355 / NBRC 100426 / IFM 10032)</name>
    <dbReference type="NCBI Taxonomy" id="1108044"/>
    <lineage>
        <taxon>Bacteria</taxon>
        <taxon>Bacillati</taxon>
        <taxon>Actinomycetota</taxon>
        <taxon>Actinomycetes</taxon>
        <taxon>Mycobacteriales</taxon>
        <taxon>Gordoniaceae</taxon>
        <taxon>Gordonia</taxon>
    </lineage>
</organism>
<evidence type="ECO:0000256" key="1">
    <source>
        <dbReference type="SAM" id="MobiDB-lite"/>
    </source>
</evidence>
<evidence type="ECO:0000313" key="3">
    <source>
        <dbReference type="EMBL" id="GAB35540.1"/>
    </source>
</evidence>
<feature type="compositionally biased region" description="Basic and acidic residues" evidence="1">
    <location>
        <begin position="301"/>
        <end position="312"/>
    </location>
</feature>
<feature type="compositionally biased region" description="Basic and acidic residues" evidence="1">
    <location>
        <begin position="368"/>
        <end position="383"/>
    </location>
</feature>